<feature type="region of interest" description="Disordered" evidence="1">
    <location>
        <begin position="1"/>
        <end position="20"/>
    </location>
</feature>
<evidence type="ECO:0000313" key="2">
    <source>
        <dbReference type="EMBL" id="CAA2109778.1"/>
    </source>
</evidence>
<dbReference type="EMBL" id="LR743508">
    <property type="protein sequence ID" value="CAA2109778.1"/>
    <property type="molecule type" value="Genomic_DNA"/>
</dbReference>
<protein>
    <submittedName>
        <fullName evidence="2">Uncharacterized protein</fullName>
    </submittedName>
</protein>
<accession>A0A679JH27</accession>
<reference evidence="2" key="1">
    <citation type="submission" date="2019-12" db="EMBL/GenBank/DDBJ databases">
        <authorList>
            <person name="Cremers G."/>
        </authorList>
    </citation>
    <scope>NUCLEOTIDE SEQUENCE</scope>
    <source>
        <strain evidence="2">Vvax</strain>
    </source>
</reference>
<organism evidence="2">
    <name type="scientific">Variovorax paradoxus</name>
    <dbReference type="NCBI Taxonomy" id="34073"/>
    <lineage>
        <taxon>Bacteria</taxon>
        <taxon>Pseudomonadati</taxon>
        <taxon>Pseudomonadota</taxon>
        <taxon>Betaproteobacteria</taxon>
        <taxon>Burkholderiales</taxon>
        <taxon>Comamonadaceae</taxon>
        <taxon>Variovorax</taxon>
    </lineage>
</organism>
<gene>
    <name evidence="2" type="ORF">VVAX_06050</name>
</gene>
<proteinExistence type="predicted"/>
<evidence type="ECO:0000256" key="1">
    <source>
        <dbReference type="SAM" id="MobiDB-lite"/>
    </source>
</evidence>
<dbReference type="AlphaFoldDB" id="A0A679JH27"/>
<sequence length="93" mass="10223">MTVNPDLNLADGMSDAERQASIRNNSAIARSVAEHERRVAMNVDGPSTECASLKALIASIDAAALRPQPAFEQDRLKDERRRANDRVFALRCS</sequence>
<name>A0A679JH27_VARPD</name>